<protein>
    <submittedName>
        <fullName evidence="1">Alpha/beta fold hydrolase</fullName>
    </submittedName>
</protein>
<proteinExistence type="predicted"/>
<dbReference type="EMBL" id="JBHSJD010000006">
    <property type="protein sequence ID" value="MFC5022377.1"/>
    <property type="molecule type" value="Genomic_DNA"/>
</dbReference>
<sequence length="290" mass="31836">MAAIVVLHGVGKQYLSPGSVHESVSRAVLTGLESIGVTGLSPEDIAAPHYGHWFLPRDATPVKSGPATPLRDDDLDPWEAEVLRELWAEAARLDPHRVRPPGDGEVTKAPVPRLVQLVTYALNRAPFMARGGMVFLRGDLRQARSYLRERAVHRCVQQELAAVIDDDTRVLVGHSLGSVIAYEALAAHPEWPVRTLVTLGSPLGMPTFFRQLVPRPEGRRGAWPGSVVHWANLCDRHDFVALHKNLDTLFGDGTRKVDDDIIDNGWKVHALERHLEDRSTAKAIAAGLGT</sequence>
<evidence type="ECO:0000313" key="2">
    <source>
        <dbReference type="Proteomes" id="UP001595829"/>
    </source>
</evidence>
<accession>A0ABV9XBV4</accession>
<dbReference type="Proteomes" id="UP001595829">
    <property type="component" value="Unassembled WGS sequence"/>
</dbReference>
<reference evidence="2" key="1">
    <citation type="journal article" date="2019" name="Int. J. Syst. Evol. Microbiol.">
        <title>The Global Catalogue of Microorganisms (GCM) 10K type strain sequencing project: providing services to taxonomists for standard genome sequencing and annotation.</title>
        <authorList>
            <consortium name="The Broad Institute Genomics Platform"/>
            <consortium name="The Broad Institute Genome Sequencing Center for Infectious Disease"/>
            <person name="Wu L."/>
            <person name="Ma J."/>
        </authorList>
    </citation>
    <scope>NUCLEOTIDE SEQUENCE [LARGE SCALE GENOMIC DNA]</scope>
    <source>
        <strain evidence="2">CGMCC 4.1648</strain>
    </source>
</reference>
<organism evidence="1 2">
    <name type="scientific">Streptomyces coeruleoprunus</name>
    <dbReference type="NCBI Taxonomy" id="285563"/>
    <lineage>
        <taxon>Bacteria</taxon>
        <taxon>Bacillati</taxon>
        <taxon>Actinomycetota</taxon>
        <taxon>Actinomycetes</taxon>
        <taxon>Kitasatosporales</taxon>
        <taxon>Streptomycetaceae</taxon>
        <taxon>Streptomyces</taxon>
    </lineage>
</organism>
<evidence type="ECO:0000313" key="1">
    <source>
        <dbReference type="EMBL" id="MFC5022377.1"/>
    </source>
</evidence>
<keyword evidence="2" id="KW-1185">Reference proteome</keyword>
<dbReference type="Gene3D" id="3.40.50.1820">
    <property type="entry name" value="alpha/beta hydrolase"/>
    <property type="match status" value="1"/>
</dbReference>
<dbReference type="GO" id="GO:0016787">
    <property type="term" value="F:hydrolase activity"/>
    <property type="evidence" value="ECO:0007669"/>
    <property type="project" value="UniProtKB-KW"/>
</dbReference>
<dbReference type="RefSeq" id="WP_345692502.1">
    <property type="nucleotide sequence ID" value="NZ_BAABIT010000001.1"/>
</dbReference>
<keyword evidence="1" id="KW-0378">Hydrolase</keyword>
<gene>
    <name evidence="1" type="ORF">ACFPM3_09555</name>
</gene>
<dbReference type="SUPFAM" id="SSF53474">
    <property type="entry name" value="alpha/beta-Hydrolases"/>
    <property type="match status" value="1"/>
</dbReference>
<name>A0ABV9XBV4_9ACTN</name>
<comment type="caution">
    <text evidence="1">The sequence shown here is derived from an EMBL/GenBank/DDBJ whole genome shotgun (WGS) entry which is preliminary data.</text>
</comment>
<dbReference type="InterPro" id="IPR029058">
    <property type="entry name" value="AB_hydrolase_fold"/>
</dbReference>